<evidence type="ECO:0000313" key="2">
    <source>
        <dbReference type="Proteomes" id="UP001064048"/>
    </source>
</evidence>
<organism evidence="1 2">
    <name type="scientific">Choristoneura fumiferana</name>
    <name type="common">Spruce budworm moth</name>
    <name type="synonym">Archips fumiferana</name>
    <dbReference type="NCBI Taxonomy" id="7141"/>
    <lineage>
        <taxon>Eukaryota</taxon>
        <taxon>Metazoa</taxon>
        <taxon>Ecdysozoa</taxon>
        <taxon>Arthropoda</taxon>
        <taxon>Hexapoda</taxon>
        <taxon>Insecta</taxon>
        <taxon>Pterygota</taxon>
        <taxon>Neoptera</taxon>
        <taxon>Endopterygota</taxon>
        <taxon>Lepidoptera</taxon>
        <taxon>Glossata</taxon>
        <taxon>Ditrysia</taxon>
        <taxon>Tortricoidea</taxon>
        <taxon>Tortricidae</taxon>
        <taxon>Tortricinae</taxon>
        <taxon>Choristoneura</taxon>
    </lineage>
</organism>
<accession>A0ACC0K767</accession>
<keyword evidence="2" id="KW-1185">Reference proteome</keyword>
<reference evidence="1 2" key="1">
    <citation type="journal article" date="2022" name="Genome Biol. Evol.">
        <title>The Spruce Budworm Genome: Reconstructing the Evolutionary History of Antifreeze Proteins.</title>
        <authorList>
            <person name="Beliveau C."/>
            <person name="Gagne P."/>
            <person name="Picq S."/>
            <person name="Vernygora O."/>
            <person name="Keeling C.I."/>
            <person name="Pinkney K."/>
            <person name="Doucet D."/>
            <person name="Wen F."/>
            <person name="Johnston J.S."/>
            <person name="Maaroufi H."/>
            <person name="Boyle B."/>
            <person name="Laroche J."/>
            <person name="Dewar K."/>
            <person name="Juretic N."/>
            <person name="Blackburn G."/>
            <person name="Nisole A."/>
            <person name="Brunet B."/>
            <person name="Brandao M."/>
            <person name="Lumley L."/>
            <person name="Duan J."/>
            <person name="Quan G."/>
            <person name="Lucarotti C.J."/>
            <person name="Roe A.D."/>
            <person name="Sperling F.A.H."/>
            <person name="Levesque R.C."/>
            <person name="Cusson M."/>
        </authorList>
    </citation>
    <scope>NUCLEOTIDE SEQUENCE [LARGE SCALE GENOMIC DNA]</scope>
    <source>
        <strain evidence="1">Glfc:IPQL:Cfum</strain>
    </source>
</reference>
<protein>
    <submittedName>
        <fullName evidence="1">Uncharacterized protein</fullName>
    </submittedName>
</protein>
<proteinExistence type="predicted"/>
<evidence type="ECO:0000313" key="1">
    <source>
        <dbReference type="EMBL" id="KAI8432341.1"/>
    </source>
</evidence>
<dbReference type="Proteomes" id="UP001064048">
    <property type="component" value="Chromosome 7"/>
</dbReference>
<gene>
    <name evidence="1" type="ORF">MSG28_004755</name>
</gene>
<sequence>MDVVGSEIGQKMRSAIKAKLTELGCYVDDELPDYVMVMVANKRTRAQMEDDLQLFLGDNTELFVNWLHQVLKKLQEVTVTAPLKPVEVEKVKESSSTKEKKQKVKKDKDRLKKSESSKKSKKKDKDKIHKKKETKKVHKSKKKSKKHEMIRPNIPPLLMNMEKESEPSITDVFAGQILKNHGINLDTHKIDAKISEDKPSIQELKRPILPIIDPATIASQPEPSQSSQENIVTVSDPEVNEVTSASAAPRDEQIKEMNEIEAKIQGLKQKLAEQLDSMSEDEDFLTIRTEAEELMNDFAEDVYQPSCTTIHSSYYLSQISLPPKPKETPKEVETLPQIELKLPKRPVRERLGAKEDKTVEKAKKAESPERFTPEREPEKPPKSARSRVEEPPEKQRKSSQSDDSSEKAEFTSKRMSSKVSVLERGAGRACASVVRVRPRPRVSTPASSLLLRAVADAHKSLLNVSFETKRFVTSDAYAISLRIVQEMLTLRDLDKNLGYPPKVETEPAKVKRALVKPMRRCVDAQKIVIQVQADTPAPLDGDEKRDRSTNEKEEYTPAILTKKIINTDYVPRSKEPRTSSRRDDSLIIETLNIHNPTVDKQKDTQFIVTMDGYDPNVFLAKKLLTEGLLDDDVKSKELTTSVLKTKPSADKEVVKETEKEPTDSEKEIPISSEKETPKEINTGPIEESKEVAKHEKKKAKDSLKDLTTALEKKRLSDTSEESDTQVIISQETTAEVEKTNETKDNLNVSPPIRKRKKSPIVFDVEKKEKKEKTRERTESVGSDSHVTVTTTTNTHKYDAVPSLTQAERALVPCRAFPLCRYGASCAFVHPRCKFAAACTRRNCVYAHATPPQPSIASHVVPSASFKSIQPSSIPAICKFYPNCVNPVCHFSHPKPCRYGKACLNKTECNFYHAETPSNKWRYPV</sequence>
<comment type="caution">
    <text evidence="1">The sequence shown here is derived from an EMBL/GenBank/DDBJ whole genome shotgun (WGS) entry which is preliminary data.</text>
</comment>
<name>A0ACC0K767_CHOFU</name>
<dbReference type="EMBL" id="CM046107">
    <property type="protein sequence ID" value="KAI8432341.1"/>
    <property type="molecule type" value="Genomic_DNA"/>
</dbReference>